<feature type="compositionally biased region" description="Basic and acidic residues" evidence="1">
    <location>
        <begin position="171"/>
        <end position="184"/>
    </location>
</feature>
<dbReference type="Proteomes" id="UP000287651">
    <property type="component" value="Unassembled WGS sequence"/>
</dbReference>
<name>A0A427B3H6_ENSVE</name>
<evidence type="ECO:0000313" key="2">
    <source>
        <dbReference type="EMBL" id="RRT83010.1"/>
    </source>
</evidence>
<gene>
    <name evidence="2" type="ORF">B296_00018119</name>
</gene>
<feature type="region of interest" description="Disordered" evidence="1">
    <location>
        <begin position="82"/>
        <end position="104"/>
    </location>
</feature>
<accession>A0A427B3H6</accession>
<proteinExistence type="predicted"/>
<organism evidence="2 3">
    <name type="scientific">Ensete ventricosum</name>
    <name type="common">Abyssinian banana</name>
    <name type="synonym">Musa ensete</name>
    <dbReference type="NCBI Taxonomy" id="4639"/>
    <lineage>
        <taxon>Eukaryota</taxon>
        <taxon>Viridiplantae</taxon>
        <taxon>Streptophyta</taxon>
        <taxon>Embryophyta</taxon>
        <taxon>Tracheophyta</taxon>
        <taxon>Spermatophyta</taxon>
        <taxon>Magnoliopsida</taxon>
        <taxon>Liliopsida</taxon>
        <taxon>Zingiberales</taxon>
        <taxon>Musaceae</taxon>
        <taxon>Ensete</taxon>
    </lineage>
</organism>
<reference evidence="2 3" key="1">
    <citation type="journal article" date="2014" name="Agronomy (Basel)">
        <title>A Draft Genome Sequence for Ensete ventricosum, the Drought-Tolerant Tree Against Hunger.</title>
        <authorList>
            <person name="Harrison J."/>
            <person name="Moore K.A."/>
            <person name="Paszkiewicz K."/>
            <person name="Jones T."/>
            <person name="Grant M."/>
            <person name="Ambacheew D."/>
            <person name="Muzemil S."/>
            <person name="Studholme D.J."/>
        </authorList>
    </citation>
    <scope>NUCLEOTIDE SEQUENCE [LARGE SCALE GENOMIC DNA]</scope>
</reference>
<dbReference type="EMBL" id="AMZH03000578">
    <property type="protein sequence ID" value="RRT83010.1"/>
    <property type="molecule type" value="Genomic_DNA"/>
</dbReference>
<evidence type="ECO:0000256" key="1">
    <source>
        <dbReference type="SAM" id="MobiDB-lite"/>
    </source>
</evidence>
<feature type="compositionally biased region" description="Basic and acidic residues" evidence="1">
    <location>
        <begin position="131"/>
        <end position="152"/>
    </location>
</feature>
<dbReference type="AlphaFoldDB" id="A0A427B3H6"/>
<comment type="caution">
    <text evidence="2">The sequence shown here is derived from an EMBL/GenBank/DDBJ whole genome shotgun (WGS) entry which is preliminary data.</text>
</comment>
<protein>
    <submittedName>
        <fullName evidence="2">Uncharacterized protein</fullName>
    </submittedName>
</protein>
<feature type="region of interest" description="Disordered" evidence="1">
    <location>
        <begin position="117"/>
        <end position="184"/>
    </location>
</feature>
<evidence type="ECO:0000313" key="3">
    <source>
        <dbReference type="Proteomes" id="UP000287651"/>
    </source>
</evidence>
<sequence length="184" mass="20422">MTMNLKEVDCYVVNHGEGLMAVDFNDHISLAEKESAGMIGRGENCSKVKRVGAGREWLWRQMGRWQQLGAAVVVEDTAGSDERLMEEKAAGSRATTGEEEEATGRTPFFDCKRSRRRWTDRGEEMTTTARAIKEEEGSDDKQSSRRAERGVARYDCGGLAGSRGRGVEGSSNRERAHCDRRGGE</sequence>